<organism evidence="1 2">
    <name type="scientific">Amphritea atlantica</name>
    <dbReference type="NCBI Taxonomy" id="355243"/>
    <lineage>
        <taxon>Bacteria</taxon>
        <taxon>Pseudomonadati</taxon>
        <taxon>Pseudomonadota</taxon>
        <taxon>Gammaproteobacteria</taxon>
        <taxon>Oceanospirillales</taxon>
        <taxon>Oceanospirillaceae</taxon>
        <taxon>Amphritea</taxon>
    </lineage>
</organism>
<evidence type="ECO:0000313" key="1">
    <source>
        <dbReference type="EMBL" id="SEQ24682.1"/>
    </source>
</evidence>
<gene>
    <name evidence="1" type="ORF">SAMN03080615_00883</name>
</gene>
<dbReference type="EMBL" id="FOGB01000002">
    <property type="protein sequence ID" value="SEQ24682.1"/>
    <property type="molecule type" value="Genomic_DNA"/>
</dbReference>
<name>A0A1H9EGH3_9GAMM</name>
<keyword evidence="2" id="KW-1185">Reference proteome</keyword>
<sequence length="140" mass="15273">MYAARNDMTKRFGEEELILLTDRDGSTGVIDDTVLTQALADASAEVDGYLGGRYTLPLPSVPDVLVRICCDVARYLLHDEHAPERIEKRYDNAIDFLSKLGTGKISLGMPDEGDASPSNNTAQMCSDGLVFGRKNSKGFI</sequence>
<dbReference type="InterPro" id="IPR009752">
    <property type="entry name" value="Phage_Mu_GpJ"/>
</dbReference>
<dbReference type="AlphaFoldDB" id="A0A1H9EGH3"/>
<dbReference type="STRING" id="355243.SAMN03080615_00883"/>
<evidence type="ECO:0000313" key="2">
    <source>
        <dbReference type="Proteomes" id="UP000198749"/>
    </source>
</evidence>
<reference evidence="2" key="1">
    <citation type="submission" date="2016-10" db="EMBL/GenBank/DDBJ databases">
        <authorList>
            <person name="Varghese N."/>
            <person name="Submissions S."/>
        </authorList>
    </citation>
    <scope>NUCLEOTIDE SEQUENCE [LARGE SCALE GENOMIC DNA]</scope>
    <source>
        <strain evidence="2">DSM 18887</strain>
    </source>
</reference>
<dbReference type="Pfam" id="PF07030">
    <property type="entry name" value="Phage_Mu_Gp36"/>
    <property type="match status" value="1"/>
</dbReference>
<proteinExistence type="predicted"/>
<dbReference type="RefSeq" id="WP_091354539.1">
    <property type="nucleotide sequence ID" value="NZ_AP025284.1"/>
</dbReference>
<accession>A0A1H9EGH3</accession>
<dbReference type="Proteomes" id="UP000198749">
    <property type="component" value="Unassembled WGS sequence"/>
</dbReference>
<dbReference type="OrthoDB" id="9812088at2"/>
<protein>
    <submittedName>
        <fullName evidence="1">Mu-like prophage protein gp36</fullName>
    </submittedName>
</protein>